<protein>
    <submittedName>
        <fullName evidence="1">Uncharacterized protein</fullName>
    </submittedName>
</protein>
<evidence type="ECO:0000313" key="1">
    <source>
        <dbReference type="EMBL" id="KAI7996037.1"/>
    </source>
</evidence>
<reference evidence="1 2" key="1">
    <citation type="journal article" date="2022" name="Plant J.">
        <title>Chromosome-level genome of Camellia lanceoleosa provides a valuable resource for understanding genome evolution and self-incompatibility.</title>
        <authorList>
            <person name="Gong W."/>
            <person name="Xiao S."/>
            <person name="Wang L."/>
            <person name="Liao Z."/>
            <person name="Chang Y."/>
            <person name="Mo W."/>
            <person name="Hu G."/>
            <person name="Li W."/>
            <person name="Zhao G."/>
            <person name="Zhu H."/>
            <person name="Hu X."/>
            <person name="Ji K."/>
            <person name="Xiang X."/>
            <person name="Song Q."/>
            <person name="Yuan D."/>
            <person name="Jin S."/>
            <person name="Zhang L."/>
        </authorList>
    </citation>
    <scope>NUCLEOTIDE SEQUENCE [LARGE SCALE GENOMIC DNA]</scope>
    <source>
        <strain evidence="1">SQ_2022a</strain>
    </source>
</reference>
<proteinExistence type="predicted"/>
<name>A0ACC0G6S0_9ERIC</name>
<accession>A0ACC0G6S0</accession>
<dbReference type="EMBL" id="CM045769">
    <property type="protein sequence ID" value="KAI7996037.1"/>
    <property type="molecule type" value="Genomic_DNA"/>
</dbReference>
<organism evidence="1 2">
    <name type="scientific">Camellia lanceoleosa</name>
    <dbReference type="NCBI Taxonomy" id="1840588"/>
    <lineage>
        <taxon>Eukaryota</taxon>
        <taxon>Viridiplantae</taxon>
        <taxon>Streptophyta</taxon>
        <taxon>Embryophyta</taxon>
        <taxon>Tracheophyta</taxon>
        <taxon>Spermatophyta</taxon>
        <taxon>Magnoliopsida</taxon>
        <taxon>eudicotyledons</taxon>
        <taxon>Gunneridae</taxon>
        <taxon>Pentapetalae</taxon>
        <taxon>asterids</taxon>
        <taxon>Ericales</taxon>
        <taxon>Theaceae</taxon>
        <taxon>Camellia</taxon>
    </lineage>
</organism>
<keyword evidence="2" id="KW-1185">Reference proteome</keyword>
<dbReference type="Proteomes" id="UP001060215">
    <property type="component" value="Chromosome 12"/>
</dbReference>
<sequence length="124" mass="13023">MEASSTAQQSLRCVTMEEGKTFCKCAEGWTCEFSKTEASKVGKPFSNCGNSCTCITDASAGQASNQQKTLESSTESKVFIKCGEGWTCTITKTKGPDAGATFLQCGEGCTCLIDETNAVKLASA</sequence>
<evidence type="ECO:0000313" key="2">
    <source>
        <dbReference type="Proteomes" id="UP001060215"/>
    </source>
</evidence>
<gene>
    <name evidence="1" type="ORF">LOK49_LG11G02154</name>
</gene>
<comment type="caution">
    <text evidence="1">The sequence shown here is derived from an EMBL/GenBank/DDBJ whole genome shotgun (WGS) entry which is preliminary data.</text>
</comment>